<comment type="similarity">
    <text evidence="13">Belongs to the NiCoT transporter (TC 2.A.52) family.</text>
</comment>
<evidence type="ECO:0000256" key="3">
    <source>
        <dbReference type="ARBA" id="ARBA00022426"/>
    </source>
</evidence>
<feature type="transmembrane region" description="Helical" evidence="13">
    <location>
        <begin position="296"/>
        <end position="317"/>
    </location>
</feature>
<keyword evidence="3" id="KW-0171">Cobalt transport</keyword>
<evidence type="ECO:0000256" key="6">
    <source>
        <dbReference type="ARBA" id="ARBA00022596"/>
    </source>
</evidence>
<dbReference type="GO" id="GO:0046583">
    <property type="term" value="F:monoatomic cation efflux transmembrane transporter activity"/>
    <property type="evidence" value="ECO:0007669"/>
    <property type="project" value="TreeGrafter"/>
</dbReference>
<comment type="function">
    <text evidence="1">Efflux system for nickel and cobalt.</text>
</comment>
<keyword evidence="9" id="KW-0406">Ion transport</keyword>
<dbReference type="GO" id="GO:0015099">
    <property type="term" value="F:nickel cation transmembrane transporter activity"/>
    <property type="evidence" value="ECO:0007669"/>
    <property type="project" value="UniProtKB-UniRule"/>
</dbReference>
<feature type="transmembrane region" description="Helical" evidence="13">
    <location>
        <begin position="221"/>
        <end position="243"/>
    </location>
</feature>
<evidence type="ECO:0000313" key="15">
    <source>
        <dbReference type="Proteomes" id="UP000078358"/>
    </source>
</evidence>
<comment type="subcellular location">
    <subcellularLocation>
        <location evidence="2 13">Cell membrane</location>
        <topology evidence="2 13">Multi-pass membrane protein</topology>
    </subcellularLocation>
</comment>
<keyword evidence="8 13" id="KW-1133">Transmembrane helix</keyword>
<feature type="transmembrane region" description="Helical" evidence="13">
    <location>
        <begin position="100"/>
        <end position="124"/>
    </location>
</feature>
<keyword evidence="7 13" id="KW-0812">Transmembrane</keyword>
<name>A0A179CZF7_BIBTR</name>
<evidence type="ECO:0000256" key="4">
    <source>
        <dbReference type="ARBA" id="ARBA00022448"/>
    </source>
</evidence>
<dbReference type="PANTHER" id="PTHR40659">
    <property type="entry name" value="NICKEL/COBALT EFFLUX SYSTEM RCNA"/>
    <property type="match status" value="1"/>
</dbReference>
<reference evidence="14 15" key="1">
    <citation type="submission" date="2014-01" db="EMBL/GenBank/DDBJ databases">
        <authorList>
            <person name="Zuccon D."/>
        </authorList>
    </citation>
    <scope>NUCLEOTIDE SEQUENCE [LARGE SCALE GENOMIC DNA]</scope>
    <source>
        <strain evidence="14 15">Y31</strain>
    </source>
</reference>
<evidence type="ECO:0000256" key="12">
    <source>
        <dbReference type="ARBA" id="ARBA00023285"/>
    </source>
</evidence>
<evidence type="ECO:0000256" key="7">
    <source>
        <dbReference type="ARBA" id="ARBA00022692"/>
    </source>
</evidence>
<dbReference type="GO" id="GO:0006824">
    <property type="term" value="P:cobalt ion transport"/>
    <property type="evidence" value="ECO:0007669"/>
    <property type="project" value="UniProtKB-KW"/>
</dbReference>
<gene>
    <name evidence="14" type="ORF">F480_01735</name>
</gene>
<keyword evidence="4 13" id="KW-0813">Transport</keyword>
<dbReference type="GO" id="GO:0010045">
    <property type="term" value="P:response to nickel cation"/>
    <property type="evidence" value="ECO:0007669"/>
    <property type="project" value="TreeGrafter"/>
</dbReference>
<keyword evidence="6" id="KW-0533">Nickel</keyword>
<feature type="transmembrane region" description="Helical" evidence="13">
    <location>
        <begin position="249"/>
        <end position="276"/>
    </location>
</feature>
<dbReference type="AlphaFoldDB" id="A0A179CZF7"/>
<feature type="transmembrane region" description="Helical" evidence="13">
    <location>
        <begin position="136"/>
        <end position="154"/>
    </location>
</feature>
<sequence>MQMKIKQQLGGVVLFAIIGTIWYFYPVILFKVTEWQRLFNSELSSSLKSLQANSTQAGFSLIVVSFLYGVFHAVGPGHGKFILTGYLSFEQTKLPQAIKITLLSALAQGIVAISLVTVVVVLFTLSRQYFNLTLKWIERGSFLLMIAFGGYWLYQVGRKLLKDKRNKRLKITKILQISGQNRPLATQVSGCRHQDAAHCSCGHRHLPSHTEIEQARDWKSLFMLILSIGLRPCSGAILVLFLAYTLDLYAWGVLSALAMALGTGLTLSLFACLVLFARNRAIQAGKWYLSFAESEYLALGLKLLAALSLILLGVVLFHSSLLDSSSSILFKR</sequence>
<organism evidence="14 15">
    <name type="scientific">Bibersteinia trehalosi Y31</name>
    <dbReference type="NCBI Taxonomy" id="1261658"/>
    <lineage>
        <taxon>Bacteria</taxon>
        <taxon>Pseudomonadati</taxon>
        <taxon>Pseudomonadota</taxon>
        <taxon>Gammaproteobacteria</taxon>
        <taxon>Pasteurellales</taxon>
        <taxon>Pasteurellaceae</taxon>
        <taxon>Bibersteinia</taxon>
    </lineage>
</organism>
<evidence type="ECO:0000256" key="2">
    <source>
        <dbReference type="ARBA" id="ARBA00004651"/>
    </source>
</evidence>
<dbReference type="PANTHER" id="PTHR40659:SF1">
    <property type="entry name" value="NICKEL_COBALT EFFLUX SYSTEM RCNA"/>
    <property type="match status" value="1"/>
</dbReference>
<evidence type="ECO:0000256" key="1">
    <source>
        <dbReference type="ARBA" id="ARBA00002510"/>
    </source>
</evidence>
<keyword evidence="11 13" id="KW-0472">Membrane</keyword>
<dbReference type="EMBL" id="JACI01000001">
    <property type="protein sequence ID" value="OAQ15289.1"/>
    <property type="molecule type" value="Genomic_DNA"/>
</dbReference>
<evidence type="ECO:0000256" key="5">
    <source>
        <dbReference type="ARBA" id="ARBA00022475"/>
    </source>
</evidence>
<evidence type="ECO:0000256" key="10">
    <source>
        <dbReference type="ARBA" id="ARBA00023112"/>
    </source>
</evidence>
<evidence type="ECO:0000256" key="13">
    <source>
        <dbReference type="RuleBase" id="RU362101"/>
    </source>
</evidence>
<keyword evidence="10" id="KW-0921">Nickel transport</keyword>
<evidence type="ECO:0000256" key="9">
    <source>
        <dbReference type="ARBA" id="ARBA00023065"/>
    </source>
</evidence>
<evidence type="ECO:0000256" key="11">
    <source>
        <dbReference type="ARBA" id="ARBA00023136"/>
    </source>
</evidence>
<evidence type="ECO:0000256" key="8">
    <source>
        <dbReference type="ARBA" id="ARBA00022989"/>
    </source>
</evidence>
<evidence type="ECO:0000313" key="14">
    <source>
        <dbReference type="EMBL" id="OAQ15289.1"/>
    </source>
</evidence>
<feature type="transmembrane region" description="Helical" evidence="13">
    <location>
        <begin position="12"/>
        <end position="30"/>
    </location>
</feature>
<protein>
    <recommendedName>
        <fullName evidence="13">Nickel/cobalt efflux system</fullName>
    </recommendedName>
</protein>
<feature type="transmembrane region" description="Helical" evidence="13">
    <location>
        <begin position="50"/>
        <end position="71"/>
    </location>
</feature>
<keyword evidence="5" id="KW-1003">Cell membrane</keyword>
<dbReference type="InterPro" id="IPR051224">
    <property type="entry name" value="NiCoT_RcnA"/>
</dbReference>
<comment type="caution">
    <text evidence="14">The sequence shown here is derived from an EMBL/GenBank/DDBJ whole genome shotgun (WGS) entry which is preliminary data.</text>
</comment>
<dbReference type="GO" id="GO:0032025">
    <property type="term" value="P:response to cobalt ion"/>
    <property type="evidence" value="ECO:0007669"/>
    <property type="project" value="TreeGrafter"/>
</dbReference>
<keyword evidence="12" id="KW-0170">Cobalt</keyword>
<accession>A0A179CZF7</accession>
<dbReference type="Proteomes" id="UP000078358">
    <property type="component" value="Unassembled WGS sequence"/>
</dbReference>
<dbReference type="GO" id="GO:0005886">
    <property type="term" value="C:plasma membrane"/>
    <property type="evidence" value="ECO:0007669"/>
    <property type="project" value="UniProtKB-SubCell"/>
</dbReference>
<dbReference type="InterPro" id="IPR011541">
    <property type="entry name" value="Ni/Co_transpt_high_affinity"/>
</dbReference>
<dbReference type="PATRIC" id="fig|1261658.3.peg.354"/>
<proteinExistence type="inferred from homology"/>
<dbReference type="Pfam" id="PF03824">
    <property type="entry name" value="NicO"/>
    <property type="match status" value="1"/>
</dbReference>